<name>A0A1J5RJU5_9ZZZZ</name>
<dbReference type="PROSITE" id="PS50164">
    <property type="entry name" value="GIY_YIG"/>
    <property type="match status" value="1"/>
</dbReference>
<reference evidence="3" key="1">
    <citation type="submission" date="2016-10" db="EMBL/GenBank/DDBJ databases">
        <title>Sequence of Gallionella enrichment culture.</title>
        <authorList>
            <person name="Poehlein A."/>
            <person name="Muehling M."/>
            <person name="Daniel R."/>
        </authorList>
    </citation>
    <scope>NUCLEOTIDE SEQUENCE</scope>
</reference>
<protein>
    <recommendedName>
        <fullName evidence="2">GIY-YIG domain-containing protein</fullName>
    </recommendedName>
</protein>
<evidence type="ECO:0000256" key="1">
    <source>
        <dbReference type="SAM" id="MobiDB-lite"/>
    </source>
</evidence>
<organism evidence="3">
    <name type="scientific">mine drainage metagenome</name>
    <dbReference type="NCBI Taxonomy" id="410659"/>
    <lineage>
        <taxon>unclassified sequences</taxon>
        <taxon>metagenomes</taxon>
        <taxon>ecological metagenomes</taxon>
    </lineage>
</organism>
<evidence type="ECO:0000313" key="3">
    <source>
        <dbReference type="EMBL" id="OIQ96326.1"/>
    </source>
</evidence>
<feature type="region of interest" description="Disordered" evidence="1">
    <location>
        <begin position="186"/>
        <end position="205"/>
    </location>
</feature>
<comment type="caution">
    <text evidence="3">The sequence shown here is derived from an EMBL/GenBank/DDBJ whole genome shotgun (WGS) entry which is preliminary data.</text>
</comment>
<gene>
    <name evidence="3" type="ORF">GALL_217250</name>
</gene>
<dbReference type="EMBL" id="MLJW01000151">
    <property type="protein sequence ID" value="OIQ96326.1"/>
    <property type="molecule type" value="Genomic_DNA"/>
</dbReference>
<dbReference type="Gene3D" id="3.40.1440.10">
    <property type="entry name" value="GIY-YIG endonuclease"/>
    <property type="match status" value="1"/>
</dbReference>
<dbReference type="AlphaFoldDB" id="A0A1J5RJU5"/>
<dbReference type="SUPFAM" id="SSF82771">
    <property type="entry name" value="GIY-YIG endonuclease"/>
    <property type="match status" value="1"/>
</dbReference>
<dbReference type="InterPro" id="IPR000305">
    <property type="entry name" value="GIY-YIG_endonuc"/>
</dbReference>
<accession>A0A1J5RJU5</accession>
<dbReference type="InterPro" id="IPR035901">
    <property type="entry name" value="GIY-YIG_endonuc_sf"/>
</dbReference>
<sequence length="205" mass="22837">MQSRTVNWQSCKGQRECTRELRHSVYVRRRNRIVNLTFYQLRKVVGVQIMGFWDMAGKIGKGALNIAVDVAKELPAAAMKQSVRQAEHLKSNSDFTCGASALGSGRMSETDQIKGPDSPLPKEPGVYRHVNKSTGEVEYVGQTNDLRVRQQQHAKNGKLDTEKQLVQYGKAKSTASKDDLCQTEIDHIARHKPSGNTTKGGNGRR</sequence>
<feature type="region of interest" description="Disordered" evidence="1">
    <location>
        <begin position="104"/>
        <end position="126"/>
    </location>
</feature>
<feature type="domain" description="GIY-YIG" evidence="2">
    <location>
        <begin position="122"/>
        <end position="197"/>
    </location>
</feature>
<proteinExistence type="predicted"/>
<evidence type="ECO:0000259" key="2">
    <source>
        <dbReference type="PROSITE" id="PS50164"/>
    </source>
</evidence>